<keyword evidence="1" id="KW-1133">Transmembrane helix</keyword>
<protein>
    <submittedName>
        <fullName evidence="2">Uncharacterized protein</fullName>
    </submittedName>
</protein>
<evidence type="ECO:0000313" key="3">
    <source>
        <dbReference type="Proteomes" id="UP001057868"/>
    </source>
</evidence>
<reference evidence="2" key="1">
    <citation type="journal article" date="2023" name="Int. J. Syst. Evol. Microbiol.">
        <title>&lt;i&gt;Clostridium folliculivorans&lt;/i&gt; sp. nov., isolated from soil samples of an organic paddy in Japan.</title>
        <authorList>
            <person name="Tazawa J."/>
            <person name="Kobayashi H."/>
            <person name="Tanizawa Y."/>
            <person name="Uchino A."/>
            <person name="Tanaka F."/>
            <person name="Urashima Y."/>
            <person name="Miura S."/>
            <person name="Sakamoto M."/>
            <person name="Ohkuma M."/>
            <person name="Tohno M."/>
        </authorList>
    </citation>
    <scope>NUCLEOTIDE SEQUENCE</scope>
    <source>
        <strain evidence="2">D1-1</strain>
    </source>
</reference>
<feature type="transmembrane region" description="Helical" evidence="1">
    <location>
        <begin position="12"/>
        <end position="32"/>
    </location>
</feature>
<dbReference type="EMBL" id="BQXY01000001">
    <property type="protein sequence ID" value="GKU23981.1"/>
    <property type="molecule type" value="Genomic_DNA"/>
</dbReference>
<evidence type="ECO:0000313" key="2">
    <source>
        <dbReference type="EMBL" id="GKU23981.1"/>
    </source>
</evidence>
<comment type="caution">
    <text evidence="2">The sequence shown here is derived from an EMBL/GenBank/DDBJ whole genome shotgun (WGS) entry which is preliminary data.</text>
</comment>
<keyword evidence="3" id="KW-1185">Reference proteome</keyword>
<gene>
    <name evidence="2" type="ORF">CFOLD11_08070</name>
</gene>
<evidence type="ECO:0000256" key="1">
    <source>
        <dbReference type="SAM" id="Phobius"/>
    </source>
</evidence>
<name>A0A9W5XZW7_9CLOT</name>
<dbReference type="Proteomes" id="UP001057868">
    <property type="component" value="Unassembled WGS sequence"/>
</dbReference>
<keyword evidence="1" id="KW-0812">Transmembrane</keyword>
<dbReference type="RefSeq" id="WP_261851010.1">
    <property type="nucleotide sequence ID" value="NZ_BQXY01000001.1"/>
</dbReference>
<organism evidence="2 3">
    <name type="scientific">Clostridium folliculivorans</name>
    <dbReference type="NCBI Taxonomy" id="2886038"/>
    <lineage>
        <taxon>Bacteria</taxon>
        <taxon>Bacillati</taxon>
        <taxon>Bacillota</taxon>
        <taxon>Clostridia</taxon>
        <taxon>Eubacteriales</taxon>
        <taxon>Clostridiaceae</taxon>
        <taxon>Clostridium</taxon>
    </lineage>
</organism>
<proteinExistence type="predicted"/>
<dbReference type="AlphaFoldDB" id="A0A9W5XZW7"/>
<accession>A0A9W5XZW7</accession>
<sequence>MFSTKKIRKGYVSLEILIILSVALSISSMSLLRTSRSCDLTNLEEQATLNEMSEFK</sequence>
<keyword evidence="1" id="KW-0472">Membrane</keyword>